<dbReference type="Gene3D" id="3.40.50.620">
    <property type="entry name" value="HUPs"/>
    <property type="match status" value="2"/>
</dbReference>
<evidence type="ECO:0000313" key="3">
    <source>
        <dbReference type="EMBL" id="MFM9650083.1"/>
    </source>
</evidence>
<dbReference type="SUPFAM" id="SSF52402">
    <property type="entry name" value="Adenine nucleotide alpha hydrolases-like"/>
    <property type="match status" value="2"/>
</dbReference>
<dbReference type="InterPro" id="IPR014729">
    <property type="entry name" value="Rossmann-like_a/b/a_fold"/>
</dbReference>
<comment type="similarity">
    <text evidence="1">Belongs to the universal stress protein A family.</text>
</comment>
<comment type="caution">
    <text evidence="3">The sequence shown here is derived from an EMBL/GenBank/DDBJ whole genome shotgun (WGS) entry which is preliminary data.</text>
</comment>
<dbReference type="PANTHER" id="PTHR46268">
    <property type="entry name" value="STRESS RESPONSE PROTEIN NHAX"/>
    <property type="match status" value="1"/>
</dbReference>
<name>A0ABW9ISI0_STRGJ</name>
<keyword evidence="4" id="KW-1185">Reference proteome</keyword>
<dbReference type="InterPro" id="IPR006016">
    <property type="entry name" value="UspA"/>
</dbReference>
<dbReference type="InterPro" id="IPR006015">
    <property type="entry name" value="Universal_stress_UspA"/>
</dbReference>
<dbReference type="PRINTS" id="PR01438">
    <property type="entry name" value="UNVRSLSTRESS"/>
</dbReference>
<proteinExistence type="inferred from homology"/>
<dbReference type="Proteomes" id="UP001631993">
    <property type="component" value="Unassembled WGS sequence"/>
</dbReference>
<feature type="domain" description="UspA" evidence="2">
    <location>
        <begin position="153"/>
        <end position="285"/>
    </location>
</feature>
<organism evidence="3 4">
    <name type="scientific">Streptomyces galilaeus</name>
    <dbReference type="NCBI Taxonomy" id="33899"/>
    <lineage>
        <taxon>Bacteria</taxon>
        <taxon>Bacillati</taxon>
        <taxon>Actinomycetota</taxon>
        <taxon>Actinomycetes</taxon>
        <taxon>Kitasatosporales</taxon>
        <taxon>Streptomycetaceae</taxon>
        <taxon>Streptomyces</taxon>
    </lineage>
</organism>
<evidence type="ECO:0000313" key="4">
    <source>
        <dbReference type="Proteomes" id="UP001631993"/>
    </source>
</evidence>
<reference evidence="3 4" key="1">
    <citation type="submission" date="2024-12" db="EMBL/GenBank/DDBJ databases">
        <title>Forecasting of Potato common scab and diversities of Pathogenic streptomyces spp. in china.</title>
        <authorList>
            <person name="Handique U."/>
            <person name="Wu J."/>
        </authorList>
    </citation>
    <scope>NUCLEOTIDE SEQUENCE [LARGE SCALE GENOMIC DNA]</scope>
    <source>
        <strain evidence="3 4">ZRIMU1585</strain>
    </source>
</reference>
<evidence type="ECO:0000259" key="2">
    <source>
        <dbReference type="Pfam" id="PF00582"/>
    </source>
</evidence>
<dbReference type="Pfam" id="PF00582">
    <property type="entry name" value="Usp"/>
    <property type="match status" value="2"/>
</dbReference>
<feature type="domain" description="UspA" evidence="2">
    <location>
        <begin position="7"/>
        <end position="142"/>
    </location>
</feature>
<dbReference type="PANTHER" id="PTHR46268:SF6">
    <property type="entry name" value="UNIVERSAL STRESS PROTEIN UP12"/>
    <property type="match status" value="1"/>
</dbReference>
<gene>
    <name evidence="3" type="ORF">ACKI1S_28535</name>
</gene>
<sequence length="287" mass="30334">MTGSHGTVLVGVDDTPHSWLAAEWAATEAELRGGALRIVHALGPGPEVGYDETGAGLTREVFEAATGQVDAGRARIGAAHPGLRVDAVLAHDRPAEAILDSAGDADLIVVGTRGRGGFAGLLLGSVSLKVAAHADRPVAVVRERPEVAEDAGVVVGVRDDRDEEAVRFAVVEAARRRTPLRVVHAWTPVVWAGELAPPPELREEEQHRHRVLLSRAARPAAEYPHVRIETDLVADSPAAALVEASQRATLVVLPRHPAEGRLGLRLGSVTHAVLHHARCPVAVVPTR</sequence>
<evidence type="ECO:0000256" key="1">
    <source>
        <dbReference type="ARBA" id="ARBA00008791"/>
    </source>
</evidence>
<dbReference type="RefSeq" id="WP_369277200.1">
    <property type="nucleotide sequence ID" value="NZ_JBJVMW010000009.1"/>
</dbReference>
<dbReference type="EMBL" id="JBJVNE010000015">
    <property type="protein sequence ID" value="MFM9650083.1"/>
    <property type="molecule type" value="Genomic_DNA"/>
</dbReference>
<protein>
    <submittedName>
        <fullName evidence="3">Universal stress protein</fullName>
    </submittedName>
</protein>
<accession>A0ABW9ISI0</accession>